<protein>
    <recommendedName>
        <fullName evidence="5">Glutathione S-transferase</fullName>
    </recommendedName>
</protein>
<comment type="caution">
    <text evidence="3">The sequence shown here is derived from an EMBL/GenBank/DDBJ whole genome shotgun (WGS) entry which is preliminary data.</text>
</comment>
<gene>
    <name evidence="3" type="ORF">R1sor_019697</name>
</gene>
<dbReference type="EMBL" id="JBJQOH010000001">
    <property type="protein sequence ID" value="KAL3701675.1"/>
    <property type="molecule type" value="Genomic_DNA"/>
</dbReference>
<dbReference type="AlphaFoldDB" id="A0ABD3IH22"/>
<evidence type="ECO:0000259" key="2">
    <source>
        <dbReference type="PROSITE" id="PS50405"/>
    </source>
</evidence>
<accession>A0ABD3IH22</accession>
<evidence type="ECO:0000313" key="4">
    <source>
        <dbReference type="Proteomes" id="UP001633002"/>
    </source>
</evidence>
<dbReference type="PROSITE" id="PS50404">
    <property type="entry name" value="GST_NTER"/>
    <property type="match status" value="1"/>
</dbReference>
<evidence type="ECO:0000259" key="1">
    <source>
        <dbReference type="PROSITE" id="PS50404"/>
    </source>
</evidence>
<dbReference type="PANTHER" id="PTHR44750">
    <property type="entry name" value="GLUTATHIONE S-TRANSFERASE T1-RELATED"/>
    <property type="match status" value="1"/>
</dbReference>
<name>A0ABD3IH22_9MARC</name>
<dbReference type="Gene3D" id="3.40.30.10">
    <property type="entry name" value="Glutaredoxin"/>
    <property type="match status" value="1"/>
</dbReference>
<dbReference type="Pfam" id="PF02798">
    <property type="entry name" value="GST_N"/>
    <property type="match status" value="1"/>
</dbReference>
<evidence type="ECO:0008006" key="5">
    <source>
        <dbReference type="Google" id="ProtNLM"/>
    </source>
</evidence>
<dbReference type="SFLD" id="SFLDG00358">
    <property type="entry name" value="Main_(cytGST)"/>
    <property type="match status" value="1"/>
</dbReference>
<feature type="domain" description="GST N-terminal" evidence="1">
    <location>
        <begin position="1"/>
        <end position="82"/>
    </location>
</feature>
<dbReference type="InterPro" id="IPR004045">
    <property type="entry name" value="Glutathione_S-Trfase_N"/>
</dbReference>
<proteinExistence type="predicted"/>
<evidence type="ECO:0000313" key="3">
    <source>
        <dbReference type="EMBL" id="KAL3701675.1"/>
    </source>
</evidence>
<dbReference type="Gene3D" id="1.20.1050.10">
    <property type="match status" value="1"/>
</dbReference>
<dbReference type="InterPro" id="IPR040079">
    <property type="entry name" value="Glutathione_S-Trfase"/>
</dbReference>
<dbReference type="InterPro" id="IPR010987">
    <property type="entry name" value="Glutathione-S-Trfase_C-like"/>
</dbReference>
<dbReference type="InterPro" id="IPR043377">
    <property type="entry name" value="GSTT1/2/3"/>
</dbReference>
<organism evidence="3 4">
    <name type="scientific">Riccia sorocarpa</name>
    <dbReference type="NCBI Taxonomy" id="122646"/>
    <lineage>
        <taxon>Eukaryota</taxon>
        <taxon>Viridiplantae</taxon>
        <taxon>Streptophyta</taxon>
        <taxon>Embryophyta</taxon>
        <taxon>Marchantiophyta</taxon>
        <taxon>Marchantiopsida</taxon>
        <taxon>Marchantiidae</taxon>
        <taxon>Marchantiales</taxon>
        <taxon>Ricciaceae</taxon>
        <taxon>Riccia</taxon>
    </lineage>
</organism>
<dbReference type="SUPFAM" id="SSF47616">
    <property type="entry name" value="GST C-terminal domain-like"/>
    <property type="match status" value="1"/>
</dbReference>
<dbReference type="PROSITE" id="PS50405">
    <property type="entry name" value="GST_CTER"/>
    <property type="match status" value="1"/>
</dbReference>
<dbReference type="PANTHER" id="PTHR44750:SF1">
    <property type="entry name" value="GLUTATHIONE S-TRANSFERASE T1-RELATED"/>
    <property type="match status" value="1"/>
</dbReference>
<dbReference type="InterPro" id="IPR036249">
    <property type="entry name" value="Thioredoxin-like_sf"/>
</dbReference>
<dbReference type="SFLD" id="SFLDS00019">
    <property type="entry name" value="Glutathione_Transferase_(cytos"/>
    <property type="match status" value="1"/>
</dbReference>
<dbReference type="SUPFAM" id="SSF52833">
    <property type="entry name" value="Thioredoxin-like"/>
    <property type="match status" value="1"/>
</dbReference>
<dbReference type="InterPro" id="IPR036282">
    <property type="entry name" value="Glutathione-S-Trfase_C_sf"/>
</dbReference>
<reference evidence="3 4" key="1">
    <citation type="submission" date="2024-09" db="EMBL/GenBank/DDBJ databases">
        <title>Chromosome-scale assembly of Riccia sorocarpa.</title>
        <authorList>
            <person name="Paukszto L."/>
        </authorList>
    </citation>
    <scope>NUCLEOTIDE SEQUENCE [LARGE SCALE GENOMIC DNA]</scope>
    <source>
        <strain evidence="3">LP-2024</strain>
        <tissue evidence="3">Aerial parts of the thallus</tissue>
    </source>
</reference>
<feature type="domain" description="GST C-terminal" evidence="2">
    <location>
        <begin position="88"/>
        <end position="225"/>
    </location>
</feature>
<keyword evidence="4" id="KW-1185">Reference proteome</keyword>
<dbReference type="Proteomes" id="UP001633002">
    <property type="component" value="Unassembled WGS sequence"/>
</dbReference>
<sequence length="235" mass="26600">MTIKVYGSLTTVPTRAVVLLCLANNIQYELVEVDLAKLEQQTPEFKALNPAGQVPVLDDDGFILPESTAILRYLAASRHLPDHWFPVDVKARACVDHLLDWYHTNIRQTSGYVFEKAFRPRLFKREPDLVAIRLADGKMNSAMDLLEESFLKAEEGRGPFLLGSSQPCLADICIACECTQTRVLSQADQEKIFTGRDKTKKWLELMEKTLEPHFAEVHKPIDDLFRILEAARSGN</sequence>